<dbReference type="InterPro" id="IPR015878">
    <property type="entry name" value="Ado_hCys_hydrolase_NAD-bd"/>
</dbReference>
<name>A0A0F5K3L8_9BURK</name>
<dbReference type="InterPro" id="IPR036291">
    <property type="entry name" value="NAD(P)-bd_dom_sf"/>
</dbReference>
<organism evidence="6 7">
    <name type="scientific">Robbsia andropogonis</name>
    <dbReference type="NCBI Taxonomy" id="28092"/>
    <lineage>
        <taxon>Bacteria</taxon>
        <taxon>Pseudomonadati</taxon>
        <taxon>Pseudomonadota</taxon>
        <taxon>Betaproteobacteria</taxon>
        <taxon>Burkholderiales</taxon>
        <taxon>Burkholderiaceae</taxon>
        <taxon>Robbsia</taxon>
    </lineage>
</organism>
<dbReference type="OrthoDB" id="5852672at2"/>
<evidence type="ECO:0000259" key="5">
    <source>
        <dbReference type="SMART" id="SM00997"/>
    </source>
</evidence>
<comment type="cofactor">
    <cofactor evidence="1">
        <name>NAD(+)</name>
        <dbReference type="ChEBI" id="CHEBI:57540"/>
    </cofactor>
</comment>
<keyword evidence="7" id="KW-1185">Reference proteome</keyword>
<dbReference type="GO" id="GO:0006730">
    <property type="term" value="P:one-carbon metabolic process"/>
    <property type="evidence" value="ECO:0007669"/>
    <property type="project" value="UniProtKB-KW"/>
</dbReference>
<dbReference type="Gene3D" id="3.40.50.1480">
    <property type="entry name" value="Adenosylhomocysteinase-like"/>
    <property type="match status" value="1"/>
</dbReference>
<dbReference type="InterPro" id="IPR042172">
    <property type="entry name" value="Adenosylhomocyst_ase-like_sf"/>
</dbReference>
<proteinExistence type="inferred from homology"/>
<keyword evidence="3" id="KW-0554">One-carbon metabolism</keyword>
<comment type="caution">
    <text evidence="6">The sequence shown here is derived from an EMBL/GenBank/DDBJ whole genome shotgun (WGS) entry which is preliminary data.</text>
</comment>
<dbReference type="GO" id="GO:0005829">
    <property type="term" value="C:cytosol"/>
    <property type="evidence" value="ECO:0007669"/>
    <property type="project" value="TreeGrafter"/>
</dbReference>
<dbReference type="PATRIC" id="fig|28092.6.peg.1507"/>
<dbReference type="Pfam" id="PF00670">
    <property type="entry name" value="AdoHcyase_NAD"/>
    <property type="match status" value="1"/>
</dbReference>
<dbReference type="InterPro" id="IPR000043">
    <property type="entry name" value="Adenosylhomocysteinase-like"/>
</dbReference>
<evidence type="ECO:0000256" key="2">
    <source>
        <dbReference type="ARBA" id="ARBA00007122"/>
    </source>
</evidence>
<dbReference type="RefSeq" id="WP_046152425.1">
    <property type="nucleotide sequence ID" value="NZ_CADFGU010000008.1"/>
</dbReference>
<dbReference type="GO" id="GO:0004013">
    <property type="term" value="F:adenosylhomocysteinase activity"/>
    <property type="evidence" value="ECO:0007669"/>
    <property type="project" value="TreeGrafter"/>
</dbReference>
<accession>A0A0F5K3L8</accession>
<dbReference type="EMBL" id="LAQU01000004">
    <property type="protein sequence ID" value="KKB64489.1"/>
    <property type="molecule type" value="Genomic_DNA"/>
</dbReference>
<evidence type="ECO:0000256" key="3">
    <source>
        <dbReference type="ARBA" id="ARBA00022563"/>
    </source>
</evidence>
<dbReference type="SUPFAM" id="SSF51735">
    <property type="entry name" value="NAD(P)-binding Rossmann-fold domains"/>
    <property type="match status" value="1"/>
</dbReference>
<feature type="domain" description="S-adenosyl-L-homocysteine hydrolase NAD binding" evidence="5">
    <location>
        <begin position="161"/>
        <end position="321"/>
    </location>
</feature>
<protein>
    <recommendedName>
        <fullName evidence="5">S-adenosyl-L-homocysteine hydrolase NAD binding domain-containing protein</fullName>
    </recommendedName>
</protein>
<keyword evidence="4" id="KW-0520">NAD</keyword>
<evidence type="ECO:0000256" key="4">
    <source>
        <dbReference type="ARBA" id="ARBA00023027"/>
    </source>
</evidence>
<gene>
    <name evidence="6" type="ORF">WM40_06330</name>
</gene>
<evidence type="ECO:0000313" key="6">
    <source>
        <dbReference type="EMBL" id="KKB64489.1"/>
    </source>
</evidence>
<evidence type="ECO:0000256" key="1">
    <source>
        <dbReference type="ARBA" id="ARBA00001911"/>
    </source>
</evidence>
<comment type="similarity">
    <text evidence="2">Belongs to the adenosylhomocysteinase family.</text>
</comment>
<dbReference type="AlphaFoldDB" id="A0A0F5K3L8"/>
<dbReference type="GO" id="GO:0033353">
    <property type="term" value="P:S-adenosylmethionine cycle"/>
    <property type="evidence" value="ECO:0007669"/>
    <property type="project" value="TreeGrafter"/>
</dbReference>
<reference evidence="6 7" key="1">
    <citation type="submission" date="2015-03" db="EMBL/GenBank/DDBJ databases">
        <title>Draft Genome Sequence of Burkholderia andropogonis type strain ICMP2807, isolated from Sorghum bicolor.</title>
        <authorList>
            <person name="Lopes-Santos L."/>
            <person name="Castro D.B."/>
            <person name="Ottoboni L.M."/>
            <person name="Park D."/>
            <person name="Weirc B.S."/>
            <person name="Destefano S.A."/>
        </authorList>
    </citation>
    <scope>NUCLEOTIDE SEQUENCE [LARGE SCALE GENOMIC DNA]</scope>
    <source>
        <strain evidence="6 7">ICMP2807</strain>
    </source>
</reference>
<dbReference type="PANTHER" id="PTHR23420:SF0">
    <property type="entry name" value="ADENOSYLHOMOCYSTEINASE"/>
    <property type="match status" value="1"/>
</dbReference>
<dbReference type="Proteomes" id="UP000033618">
    <property type="component" value="Unassembled WGS sequence"/>
</dbReference>
<dbReference type="SMART" id="SM00997">
    <property type="entry name" value="AdoHcyase_NAD"/>
    <property type="match status" value="1"/>
</dbReference>
<dbReference type="Gene3D" id="3.40.50.720">
    <property type="entry name" value="NAD(P)-binding Rossmann-like Domain"/>
    <property type="match status" value="1"/>
</dbReference>
<dbReference type="STRING" id="28092.WM40_06330"/>
<dbReference type="PANTHER" id="PTHR23420">
    <property type="entry name" value="ADENOSYLHOMOCYSTEINASE"/>
    <property type="match status" value="1"/>
</dbReference>
<evidence type="ECO:0000313" key="7">
    <source>
        <dbReference type="Proteomes" id="UP000033618"/>
    </source>
</evidence>
<sequence>MHFFLDILDGMCLGGAKVLLVTHAVPGVTDYVLAMSRRDRVIGVIPKPNTIDPQTLQAVSEITPVFNVRREDIDARNDSYCTLLSHLEAAGKFVIIDMGGYFAEAVSAFPDSIKRNLIGIVEDTENGHQRYERAFARLGDADDRVAKPVISVARSALKDPEDFLVGQAVVFSADAALRQGNVILPSMKTVVFGYGKVGSSIAQCLKMRGAIVSICESDPAREALALAHGFQVFGKDDALSHAELIFCATGNHCIGMQDFGRTDSRKYVFCATSADDELKDFEDIRRIMEPSGIWGVARTGNRGMIYFCNRGNSVNFLHNGSVGPYVKLVQAELLVAASRIDQFVPGRISELDRSSRTSISKVWLKHHVSTLN</sequence>